<dbReference type="InterPro" id="IPR018656">
    <property type="entry name" value="DUF2087"/>
</dbReference>
<feature type="domain" description="DUF2087" evidence="1">
    <location>
        <begin position="93"/>
        <end position="143"/>
    </location>
</feature>
<accession>A0ABY4MVU7</accession>
<dbReference type="Pfam" id="PF09860">
    <property type="entry name" value="DUF2087"/>
    <property type="match status" value="1"/>
</dbReference>
<organism evidence="2">
    <name type="scientific">Gulosibacter sediminis</name>
    <dbReference type="NCBI Taxonomy" id="1729695"/>
    <lineage>
        <taxon>Bacteria</taxon>
        <taxon>Bacillati</taxon>
        <taxon>Actinomycetota</taxon>
        <taxon>Actinomycetes</taxon>
        <taxon>Micrococcales</taxon>
        <taxon>Microbacteriaceae</taxon>
        <taxon>Gulosibacter</taxon>
    </lineage>
</organism>
<gene>
    <name evidence="2" type="ORF">M3M28_10945</name>
</gene>
<dbReference type="EMBL" id="CP097160">
    <property type="protein sequence ID" value="UQN14553.1"/>
    <property type="molecule type" value="Genomic_DNA"/>
</dbReference>
<protein>
    <submittedName>
        <fullName evidence="2">DUF2087 domain-containing protein</fullName>
    </submittedName>
</protein>
<name>A0ABY4MVU7_9MICO</name>
<reference evidence="2" key="1">
    <citation type="submission" date="2022-05" db="EMBL/GenBank/DDBJ databases">
        <title>Complete genome sequence of toluene-degrading Gulosibacter sediminis strain ACHW.36C.</title>
        <authorList>
            <person name="Wai A.C."/>
            <person name="Lai G.K."/>
            <person name="Griffin S.D."/>
            <person name="Leung F.C."/>
        </authorList>
    </citation>
    <scope>NUCLEOTIDE SEQUENCE [LARGE SCALE GENOMIC DNA]</scope>
    <source>
        <strain evidence="2">ACHW.36C</strain>
    </source>
</reference>
<sequence>MTHQWRNVIALFVNEQTRQVAGRLLLDETVHPDSLELSPSRTRHVVSAIVNSGIAELTSDGALTLIPSVFPQLLAEGRRETQTGVQRFLVDGRIDVYPATPSERGALLRWVRDQVIATDEALSEPEMNERLSQFHDDVAVLRR</sequence>
<evidence type="ECO:0000259" key="1">
    <source>
        <dbReference type="Pfam" id="PF09860"/>
    </source>
</evidence>
<proteinExistence type="predicted"/>
<evidence type="ECO:0000313" key="2">
    <source>
        <dbReference type="EMBL" id="UQN14553.1"/>
    </source>
</evidence>